<dbReference type="EMBL" id="CP036525">
    <property type="protein sequence ID" value="QDT04853.1"/>
    <property type="molecule type" value="Genomic_DNA"/>
</dbReference>
<gene>
    <name evidence="2" type="ORF">K227x_32500</name>
</gene>
<evidence type="ECO:0000256" key="1">
    <source>
        <dbReference type="SAM" id="Phobius"/>
    </source>
</evidence>
<keyword evidence="1" id="KW-0812">Transmembrane</keyword>
<dbReference type="KEGG" id="rlc:K227x_32500"/>
<proteinExistence type="predicted"/>
<name>A0A517NCJ1_9BACT</name>
<reference evidence="2 3" key="1">
    <citation type="submission" date="2019-02" db="EMBL/GenBank/DDBJ databases">
        <title>Deep-cultivation of Planctomycetes and their phenomic and genomic characterization uncovers novel biology.</title>
        <authorList>
            <person name="Wiegand S."/>
            <person name="Jogler M."/>
            <person name="Boedeker C."/>
            <person name="Pinto D."/>
            <person name="Vollmers J."/>
            <person name="Rivas-Marin E."/>
            <person name="Kohn T."/>
            <person name="Peeters S.H."/>
            <person name="Heuer A."/>
            <person name="Rast P."/>
            <person name="Oberbeckmann S."/>
            <person name="Bunk B."/>
            <person name="Jeske O."/>
            <person name="Meyerdierks A."/>
            <person name="Storesund J.E."/>
            <person name="Kallscheuer N."/>
            <person name="Luecker S."/>
            <person name="Lage O.M."/>
            <person name="Pohl T."/>
            <person name="Merkel B.J."/>
            <person name="Hornburger P."/>
            <person name="Mueller R.-W."/>
            <person name="Bruemmer F."/>
            <person name="Labrenz M."/>
            <person name="Spormann A.M."/>
            <person name="Op den Camp H."/>
            <person name="Overmann J."/>
            <person name="Amann R."/>
            <person name="Jetten M.S.M."/>
            <person name="Mascher T."/>
            <person name="Medema M.H."/>
            <person name="Devos D.P."/>
            <person name="Kaster A.-K."/>
            <person name="Ovreas L."/>
            <person name="Rohde M."/>
            <person name="Galperin M.Y."/>
            <person name="Jogler C."/>
        </authorList>
    </citation>
    <scope>NUCLEOTIDE SEQUENCE [LARGE SCALE GENOMIC DNA]</scope>
    <source>
        <strain evidence="2 3">K22_7</strain>
    </source>
</reference>
<evidence type="ECO:0000313" key="3">
    <source>
        <dbReference type="Proteomes" id="UP000318538"/>
    </source>
</evidence>
<evidence type="ECO:0000313" key="2">
    <source>
        <dbReference type="EMBL" id="QDT04853.1"/>
    </source>
</evidence>
<dbReference type="AlphaFoldDB" id="A0A517NCJ1"/>
<keyword evidence="3" id="KW-1185">Reference proteome</keyword>
<dbReference type="Proteomes" id="UP000318538">
    <property type="component" value="Chromosome"/>
</dbReference>
<feature type="transmembrane region" description="Helical" evidence="1">
    <location>
        <begin position="6"/>
        <end position="23"/>
    </location>
</feature>
<feature type="transmembrane region" description="Helical" evidence="1">
    <location>
        <begin position="58"/>
        <end position="76"/>
    </location>
</feature>
<keyword evidence="1" id="KW-1133">Transmembrane helix</keyword>
<keyword evidence="1" id="KW-0472">Membrane</keyword>
<organism evidence="2 3">
    <name type="scientific">Rubripirellula lacrimiformis</name>
    <dbReference type="NCBI Taxonomy" id="1930273"/>
    <lineage>
        <taxon>Bacteria</taxon>
        <taxon>Pseudomonadati</taxon>
        <taxon>Planctomycetota</taxon>
        <taxon>Planctomycetia</taxon>
        <taxon>Pirellulales</taxon>
        <taxon>Pirellulaceae</taxon>
        <taxon>Rubripirellula</taxon>
    </lineage>
</organism>
<accession>A0A517NCJ1</accession>
<feature type="transmembrane region" description="Helical" evidence="1">
    <location>
        <begin position="35"/>
        <end position="52"/>
    </location>
</feature>
<sequence length="92" mass="9923">MLEIGDLFVVLIIAFCACAGIPVARMNRRDQPRGATIMLMAAIALAFGFAITNFGFGAYVIIGAFAVSFLMTLGYFNARRRLLDQPGDSGDK</sequence>
<protein>
    <submittedName>
        <fullName evidence="2">Uncharacterized protein</fullName>
    </submittedName>
</protein>